<name>A0A1E1J3U5_LEIGU</name>
<evidence type="ECO:0000313" key="1">
    <source>
        <dbReference type="EMBL" id="CCM18260.1"/>
    </source>
</evidence>
<reference evidence="1" key="1">
    <citation type="submission" date="2012-08" db="EMBL/GenBank/DDBJ databases">
        <title>Comparative genomics of metastatic and non-metastatic Leishmania guyanensis provides insights into polygenic factors involved in Leishmania RNA virus infection.</title>
        <authorList>
            <person name="Smith D."/>
            <person name="Hertz-Fowler C."/>
            <person name="Martin R."/>
            <person name="Dickens N."/>
            <person name="Fasel N."/>
            <person name="Falquet L."/>
            <person name="Beverley S."/>
            <person name="Zangger H."/>
            <person name="Calderon-Copete S."/>
            <person name="Mottram J."/>
            <person name="Xenarios I."/>
        </authorList>
    </citation>
    <scope>NUCLEOTIDE SEQUENCE</scope>
    <source>
        <strain evidence="1">MHOM/BR/75/M4147/SSU:IR2SAT-LUC</strain>
    </source>
</reference>
<sequence>MLDGCSDNYYRIVTRQSQAAEIIVPIPPFCKPLAASVRPFGEGKAGLLASFFDPEQHAWVVRQLPVHESWPHTPPPCLTVRVVTLVDPINLYELRVSLSSVLDGLNNDELCALQRRTQLYELLVEEHLSDKSGATLRSAGVEGRLPQLKEAVTLAAPLDVMDGFVLTGGGFLSDFPVLRDCPALPRSMDTVYDDILFGEHFCGPPMPAGSARLPGTDSAAQAKLGTGSFSPGNLNEALEYTAWSVTAAANAGLACIAIGLRRRSPMECSQLQSWRQHMHSTSPFDNIDAEAPLAISARPAWPKTSSSVVTDSEALTVFPGTSASVSGRSPNEGVSGGEYDPYGFASAHPSASGVTTTARPLLETLTLRGEVDVKLSRREGEEWRISLPPPHGSFQFTMGPSRELMTAARRIFYYE</sequence>
<protein>
    <submittedName>
        <fullName evidence="1">Uncharacterized protein</fullName>
    </submittedName>
</protein>
<organism evidence="1">
    <name type="scientific">Leishmania guyanensis</name>
    <dbReference type="NCBI Taxonomy" id="5670"/>
    <lineage>
        <taxon>Eukaryota</taxon>
        <taxon>Discoba</taxon>
        <taxon>Euglenozoa</taxon>
        <taxon>Kinetoplastea</taxon>
        <taxon>Metakinetoplastina</taxon>
        <taxon>Trypanosomatida</taxon>
        <taxon>Trypanosomatidae</taxon>
        <taxon>Leishmaniinae</taxon>
        <taxon>Leishmania</taxon>
        <taxon>Leishmania guyanensis species complex</taxon>
    </lineage>
</organism>
<gene>
    <name evidence="1" type="primary">LgM4147LRVhigh.32.01870.00270</name>
    <name evidence="1" type="ORF">BN36_3257470</name>
</gene>
<dbReference type="EMBL" id="CALQ01001526">
    <property type="protein sequence ID" value="CCM18260.1"/>
    <property type="molecule type" value="Genomic_DNA"/>
</dbReference>
<proteinExistence type="predicted"/>
<accession>A0A1E1J3U5</accession>
<dbReference type="AlphaFoldDB" id="A0A1E1J3U5"/>